<dbReference type="GO" id="GO:0008395">
    <property type="term" value="F:steroid hydroxylase activity"/>
    <property type="evidence" value="ECO:0007669"/>
    <property type="project" value="TreeGrafter"/>
</dbReference>
<evidence type="ECO:0000313" key="8">
    <source>
        <dbReference type="Proteomes" id="UP000264800"/>
    </source>
</evidence>
<dbReference type="GO" id="GO:0016705">
    <property type="term" value="F:oxidoreductase activity, acting on paired donors, with incorporation or reduction of molecular oxygen"/>
    <property type="evidence" value="ECO:0007669"/>
    <property type="project" value="InterPro"/>
</dbReference>
<evidence type="ECO:0000313" key="7">
    <source>
        <dbReference type="Ensembl" id="ENSKMAP00000004038.1"/>
    </source>
</evidence>
<feature type="binding site" description="axial binding residue" evidence="6">
    <location>
        <position position="556"/>
    </location>
    <ligand>
        <name>heme</name>
        <dbReference type="ChEBI" id="CHEBI:30413"/>
    </ligand>
    <ligandPart>
        <name>Fe</name>
        <dbReference type="ChEBI" id="CHEBI:18248"/>
    </ligandPart>
</feature>
<dbReference type="Pfam" id="PF00067">
    <property type="entry name" value="p450"/>
    <property type="match status" value="1"/>
</dbReference>
<dbReference type="GO" id="GO:0006699">
    <property type="term" value="P:bile acid biosynthetic process"/>
    <property type="evidence" value="ECO:0007669"/>
    <property type="project" value="TreeGrafter"/>
</dbReference>
<keyword evidence="5" id="KW-0753">Steroid metabolism</keyword>
<comment type="similarity">
    <text evidence="1">Belongs to the cytochrome P450 family.</text>
</comment>
<evidence type="ECO:0000256" key="2">
    <source>
        <dbReference type="ARBA" id="ARBA00022617"/>
    </source>
</evidence>
<dbReference type="InterPro" id="IPR001128">
    <property type="entry name" value="Cyt_P450"/>
</dbReference>
<dbReference type="InterPro" id="IPR036396">
    <property type="entry name" value="Cyt_P450_sf"/>
</dbReference>
<evidence type="ECO:0000256" key="1">
    <source>
        <dbReference type="ARBA" id="ARBA00010617"/>
    </source>
</evidence>
<dbReference type="PRINTS" id="PR00465">
    <property type="entry name" value="EP450IV"/>
</dbReference>
<dbReference type="GO" id="GO:0042632">
    <property type="term" value="P:cholesterol homeostasis"/>
    <property type="evidence" value="ECO:0007669"/>
    <property type="project" value="TreeGrafter"/>
</dbReference>
<reference evidence="7" key="2">
    <citation type="submission" date="2025-09" db="UniProtKB">
        <authorList>
            <consortium name="Ensembl"/>
        </authorList>
    </citation>
    <scope>IDENTIFICATION</scope>
</reference>
<accession>A0A3Q2ZK04</accession>
<dbReference type="InterPro" id="IPR050529">
    <property type="entry name" value="CYP450_sterol_14alpha_dmase"/>
</dbReference>
<dbReference type="InterPro" id="IPR002403">
    <property type="entry name" value="Cyt_P450_E_grp-IV"/>
</dbReference>
<dbReference type="Gene3D" id="1.10.630.10">
    <property type="entry name" value="Cytochrome P450"/>
    <property type="match status" value="2"/>
</dbReference>
<dbReference type="AlphaFoldDB" id="A0A3Q2ZK04"/>
<dbReference type="STRING" id="37003.ENSKMAP00000004038"/>
<proteinExistence type="inferred from homology"/>
<dbReference type="PANTHER" id="PTHR24304">
    <property type="entry name" value="CYTOCHROME P450 FAMILY 7"/>
    <property type="match status" value="1"/>
</dbReference>
<protein>
    <submittedName>
        <fullName evidence="7">Cytochrome P450, family 7, subfamily B, polypeptide 1</fullName>
    </submittedName>
</protein>
<dbReference type="SUPFAM" id="SSF48264">
    <property type="entry name" value="Cytochrome P450"/>
    <property type="match status" value="2"/>
</dbReference>
<evidence type="ECO:0000256" key="3">
    <source>
        <dbReference type="ARBA" id="ARBA00022723"/>
    </source>
</evidence>
<reference evidence="7" key="1">
    <citation type="submission" date="2025-08" db="UniProtKB">
        <authorList>
            <consortium name="Ensembl"/>
        </authorList>
    </citation>
    <scope>IDENTIFICATION</scope>
</reference>
<keyword evidence="4 6" id="KW-0408">Iron</keyword>
<dbReference type="GeneTree" id="ENSGT00940000153141"/>
<dbReference type="GO" id="GO:0005506">
    <property type="term" value="F:iron ion binding"/>
    <property type="evidence" value="ECO:0007669"/>
    <property type="project" value="InterPro"/>
</dbReference>
<keyword evidence="8" id="KW-1185">Reference proteome</keyword>
<evidence type="ECO:0000256" key="6">
    <source>
        <dbReference type="PIRSR" id="PIRSR602403-1"/>
    </source>
</evidence>
<keyword evidence="3 6" id="KW-0479">Metal-binding</keyword>
<evidence type="ECO:0000256" key="4">
    <source>
        <dbReference type="ARBA" id="ARBA00023004"/>
    </source>
</evidence>
<sequence>MFPSWPPPQILPVVCNQSSDVQEDSEEQEEDWTWSLSQISSCLCCICSPCRRDGEPPLIQGWIPFLGKALEFRKDAHKFLEEQRRTYGDVFTVLIGGGFTNIWQVAVGPVTVTITLRLSEPAAAPPLLLCVCYSTETYSDQSQCVCVCVCLPHSSSDECSRVNDDEGSFSLNLTEDKSPTHGSGSGCLCPAGKYMTFIMDPLLYPSIIKHGRQLDFDKFTMRVAPRVFGYTKTELFPGLWDQVKRCYQLLQGDSLTPLTESMMANLMLVFRQDHLDQGHSWRTGNMYEFCALVMFEATFLTIYGKPETGIRHHQMDQLWNNFVEFDNMFPYLFAEVPIWLLGRTKAIRQKLISHFLPQRMSRWSNTCQFIRRRSELFDQYDKLKDVDKAAHHSTILWASVGNTVPATFWAIYHLAAHPEALQVVRQEILDVLRANGMEFSPRRDVMLSRDQLDKLVFLESSISESLRLSSASMNIRVAQEDFSLRLDAERSVAVRNGDIIALYPQSVHLDPEIYEDPQTFRFDRFVQDGREKTDFQKDGQKLKHFLMPFGSGSSKCPGRYFAINEIKQFVCLLLLYFDLQLEDGQNRPLLDSSRIGLGILHPSSDVRFRYRLRAE</sequence>
<organism evidence="7 8">
    <name type="scientific">Kryptolebias marmoratus</name>
    <name type="common">Mangrove killifish</name>
    <name type="synonym">Rivulus marmoratus</name>
    <dbReference type="NCBI Taxonomy" id="37003"/>
    <lineage>
        <taxon>Eukaryota</taxon>
        <taxon>Metazoa</taxon>
        <taxon>Chordata</taxon>
        <taxon>Craniata</taxon>
        <taxon>Vertebrata</taxon>
        <taxon>Euteleostomi</taxon>
        <taxon>Actinopterygii</taxon>
        <taxon>Neopterygii</taxon>
        <taxon>Teleostei</taxon>
        <taxon>Neoteleostei</taxon>
        <taxon>Acanthomorphata</taxon>
        <taxon>Ovalentaria</taxon>
        <taxon>Atherinomorphae</taxon>
        <taxon>Cyprinodontiformes</taxon>
        <taxon>Rivulidae</taxon>
        <taxon>Kryptolebias</taxon>
    </lineage>
</organism>
<dbReference type="GO" id="GO:0020037">
    <property type="term" value="F:heme binding"/>
    <property type="evidence" value="ECO:0007669"/>
    <property type="project" value="InterPro"/>
</dbReference>
<name>A0A3Q2ZK04_KRYMA</name>
<evidence type="ECO:0000256" key="5">
    <source>
        <dbReference type="ARBA" id="ARBA00023221"/>
    </source>
</evidence>
<dbReference type="PANTHER" id="PTHR24304:SF0">
    <property type="entry name" value="CYTOCHROME P450 7B1"/>
    <property type="match status" value="1"/>
</dbReference>
<dbReference type="Ensembl" id="ENSKMAT00000004116.1">
    <property type="protein sequence ID" value="ENSKMAP00000004038.1"/>
    <property type="gene ID" value="ENSKMAG00000003043.1"/>
</dbReference>
<keyword evidence="5" id="KW-0443">Lipid metabolism</keyword>
<comment type="cofactor">
    <cofactor evidence="6">
        <name>heme</name>
        <dbReference type="ChEBI" id="CHEBI:30413"/>
    </cofactor>
</comment>
<keyword evidence="2 6" id="KW-0349">Heme</keyword>
<dbReference type="Proteomes" id="UP000264800">
    <property type="component" value="Unplaced"/>
</dbReference>